<dbReference type="VEuPathDB" id="PlasmoDB:PF3D7_0800200"/>
<dbReference type="VEuPathDB" id="PlasmoDB:PfDd2_070016400"/>
<evidence type="ECO:0000259" key="3">
    <source>
        <dbReference type="Pfam" id="PF05424"/>
    </source>
</evidence>
<dbReference type="GO" id="GO:0016020">
    <property type="term" value="C:membrane"/>
    <property type="evidence" value="ECO:0007669"/>
    <property type="project" value="InterPro"/>
</dbReference>
<feature type="compositionally biased region" description="Polar residues" evidence="1">
    <location>
        <begin position="2401"/>
        <end position="2413"/>
    </location>
</feature>
<dbReference type="Gene3D" id="1.20.1310.20">
    <property type="entry name" value="Duffy-antigen binding domain"/>
    <property type="match status" value="5"/>
</dbReference>
<feature type="domain" description="Plasmodium falciparum erythrocyte membrane protein-1 N-terminal segment" evidence="5">
    <location>
        <begin position="21"/>
        <end position="56"/>
    </location>
</feature>
<dbReference type="VEuPathDB" id="PlasmoDB:PfML01_010019100"/>
<feature type="domain" description="Duffy-antigen binding" evidence="3">
    <location>
        <begin position="2551"/>
        <end position="2709"/>
    </location>
</feature>
<feature type="region of interest" description="Disordered" evidence="1">
    <location>
        <begin position="2401"/>
        <end position="2433"/>
    </location>
</feature>
<name>A3R6V3_PLAFA</name>
<proteinExistence type="predicted"/>
<dbReference type="VEuPathDB" id="PlasmoDB:PfSD01_090043300"/>
<dbReference type="SUPFAM" id="SSF140924">
    <property type="entry name" value="Duffy binding domain-like"/>
    <property type="match status" value="7"/>
</dbReference>
<dbReference type="VEuPathDB" id="PlasmoDB:PfIT_070005900"/>
<evidence type="ECO:0000259" key="5">
    <source>
        <dbReference type="Pfam" id="PF15447"/>
    </source>
</evidence>
<dbReference type="VEuPathDB" id="PlasmoDB:PfNF166_120026200"/>
<dbReference type="InterPro" id="IPR004258">
    <property type="entry name" value="DBL"/>
</dbReference>
<dbReference type="InterPro" id="IPR054595">
    <property type="entry name" value="DBL_C"/>
</dbReference>
<dbReference type="Pfam" id="PF22672">
    <property type="entry name" value="DBL_C"/>
    <property type="match status" value="2"/>
</dbReference>
<feature type="domain" description="Duffy-binding-like" evidence="7">
    <location>
        <begin position="1605"/>
        <end position="1756"/>
    </location>
</feature>
<feature type="compositionally biased region" description="Acidic residues" evidence="1">
    <location>
        <begin position="1276"/>
        <end position="1303"/>
    </location>
</feature>
<dbReference type="VEuPathDB" id="PlasmoDB:PfKH02_080014300"/>
<dbReference type="Pfam" id="PF15447">
    <property type="entry name" value="NTS"/>
    <property type="match status" value="1"/>
</dbReference>
<dbReference type="VEuPathDB" id="PlasmoDB:PfGB4_140085400"/>
<dbReference type="VEuPathDB" id="PlasmoDB:Pf7G8-2_000216000"/>
<dbReference type="InterPro" id="IPR044932">
    <property type="entry name" value="PfEMP1_ATS_sf"/>
</dbReference>
<dbReference type="VEuPathDB" id="PlasmoDB:PfGN01_120046300"/>
<dbReference type="Pfam" id="PF15445">
    <property type="entry name" value="ATS"/>
    <property type="match status" value="1"/>
</dbReference>
<dbReference type="FunFam" id="1.10.1900.40:FF:000004">
    <property type="entry name" value="Erythrocyte membrane protein 1, PfEMP1"/>
    <property type="match status" value="1"/>
</dbReference>
<reference evidence="8" key="1">
    <citation type="journal article" date="2007" name="BMC Genomics">
        <title>Patterns of gene recombination shape var gene repertoires in Plasmodium falciparum: comparisons of geographically diverse isolates.</title>
        <authorList>
            <person name="Kraemer S.M."/>
            <person name="Kyes S.A."/>
            <person name="Aggarwal G."/>
            <person name="Springer A.L."/>
            <person name="Nelson S.O."/>
            <person name="Christodoulou Z."/>
            <person name="Smith L.M."/>
            <person name="Wang W."/>
            <person name="Levin E."/>
            <person name="Newbold C.I."/>
            <person name="Myler P.J."/>
            <person name="Smith J.D."/>
        </authorList>
    </citation>
    <scope>NUCLEOTIDE SEQUENCE</scope>
    <source>
        <strain evidence="8">IT4/25/5</strain>
    </source>
</reference>
<gene>
    <name evidence="8" type="primary">IT4_var8</name>
</gene>
<dbReference type="VEuPathDB" id="PlasmoDB:PfSD01_070029000"/>
<dbReference type="VEuPathDB" id="PlasmoDB:PfNF54_040005900"/>
<accession>A3R6V3</accession>
<dbReference type="VEuPathDB" id="PlasmoDB:Pf7G8_000005200"/>
<dbReference type="VEuPathDB" id="PlasmoDB:PfNF54_110005400"/>
<dbReference type="InterPro" id="IPR042202">
    <property type="entry name" value="Duffy-ag-bd_sf"/>
</dbReference>
<dbReference type="VEuPathDB" id="PlasmoDB:PfHB3_080013600"/>
<feature type="compositionally biased region" description="Acidic residues" evidence="1">
    <location>
        <begin position="2017"/>
        <end position="2027"/>
    </location>
</feature>
<feature type="compositionally biased region" description="Acidic residues" evidence="1">
    <location>
        <begin position="716"/>
        <end position="734"/>
    </location>
</feature>
<dbReference type="VEuPathDB" id="PlasmoDB:PfTG01_090005100"/>
<dbReference type="InterPro" id="IPR008602">
    <property type="entry name" value="Duffy-antigen-binding"/>
</dbReference>
<feature type="domain" description="Duffy-antigen binding" evidence="3">
    <location>
        <begin position="848"/>
        <end position="1022"/>
    </location>
</feature>
<feature type="compositionally biased region" description="Polar residues" evidence="1">
    <location>
        <begin position="704"/>
        <end position="714"/>
    </location>
</feature>
<feature type="region of interest" description="Disordered" evidence="1">
    <location>
        <begin position="1997"/>
        <end position="2048"/>
    </location>
</feature>
<feature type="domain" description="Duffy-binding-like" evidence="7">
    <location>
        <begin position="306"/>
        <end position="450"/>
    </location>
</feature>
<feature type="region of interest" description="Disordered" evidence="1">
    <location>
        <begin position="2991"/>
        <end position="3010"/>
    </location>
</feature>
<feature type="domain" description="Duffy-antigen binding" evidence="3">
    <location>
        <begin position="1393"/>
        <end position="1565"/>
    </location>
</feature>
<evidence type="ECO:0000259" key="2">
    <source>
        <dbReference type="Pfam" id="PF03011"/>
    </source>
</evidence>
<feature type="non-terminal residue" evidence="8">
    <location>
        <position position="3289"/>
    </location>
</feature>
<dbReference type="InterPro" id="IPR029211">
    <property type="entry name" value="PfEMP1_ATS"/>
</dbReference>
<feature type="domain" description="Duffy-antigen binding" evidence="3">
    <location>
        <begin position="122"/>
        <end position="302"/>
    </location>
</feature>
<feature type="region of interest" description="Disordered" evidence="1">
    <location>
        <begin position="696"/>
        <end position="760"/>
    </location>
</feature>
<feature type="domain" description="Duffy-binding-like" evidence="2">
    <location>
        <begin position="562"/>
        <end position="703"/>
    </location>
</feature>
<dbReference type="Gene3D" id="1.20.58.830">
    <property type="match status" value="5"/>
</dbReference>
<dbReference type="VEuPathDB" id="PlasmoDB:PfML01_120005800"/>
<feature type="domain" description="Duffy-antigen binding" evidence="3">
    <location>
        <begin position="2142"/>
        <end position="2322"/>
    </location>
</feature>
<dbReference type="VEuPathDB" id="PlasmoDB:PfGB4_070018100"/>
<dbReference type="VEuPathDB" id="PlasmoDB:PfKE01_080005600"/>
<dbReference type="EMBL" id="EF158105">
    <property type="protein sequence ID" value="ABM88783.1"/>
    <property type="molecule type" value="Genomic_DNA"/>
</dbReference>
<evidence type="ECO:0000259" key="4">
    <source>
        <dbReference type="Pfam" id="PF15445"/>
    </source>
</evidence>
<dbReference type="FunFam" id="1.20.1310.20:FF:000003">
    <property type="entry name" value="Erythrocyte membrane protein 1, PfEMP1"/>
    <property type="match status" value="1"/>
</dbReference>
<dbReference type="GO" id="GO:0046789">
    <property type="term" value="F:host cell surface receptor binding"/>
    <property type="evidence" value="ECO:0007669"/>
    <property type="project" value="InterPro"/>
</dbReference>
<protein>
    <submittedName>
        <fullName evidence="8">Erythrocyte membrane protein 1</fullName>
    </submittedName>
</protein>
<dbReference type="FunFam" id="1.20.58.830:FF:000021">
    <property type="entry name" value="Erythrocyte membrane protein 1, PfEMP1"/>
    <property type="match status" value="1"/>
</dbReference>
<dbReference type="Gene3D" id="1.10.1900.40">
    <property type="entry name" value="Acidic terminal segments, variant surface antigen of PfEMP1"/>
    <property type="match status" value="2"/>
</dbReference>
<dbReference type="VEuPathDB" id="PlasmoDB:PfCD01_120058500"/>
<organism evidence="8">
    <name type="scientific">Plasmodium falciparum</name>
    <name type="common">malaria parasite P. falciparum</name>
    <dbReference type="NCBI Taxonomy" id="5833"/>
    <lineage>
        <taxon>Eukaryota</taxon>
        <taxon>Sar</taxon>
        <taxon>Alveolata</taxon>
        <taxon>Apicomplexa</taxon>
        <taxon>Aconoidasida</taxon>
        <taxon>Haemosporida</taxon>
        <taxon>Plasmodiidae</taxon>
        <taxon>Plasmodium</taxon>
        <taxon>Plasmodium (Laverania)</taxon>
    </lineage>
</organism>
<feature type="domain" description="Duffy-binding-like" evidence="2">
    <location>
        <begin position="1858"/>
        <end position="2002"/>
    </location>
</feature>
<dbReference type="VEuPathDB" id="PlasmoDB:PfGA01_100045300"/>
<feature type="compositionally biased region" description="Pro residues" evidence="1">
    <location>
        <begin position="2853"/>
        <end position="2864"/>
    </location>
</feature>
<evidence type="ECO:0000313" key="8">
    <source>
        <dbReference type="EMBL" id="ABM88783.1"/>
    </source>
</evidence>
<dbReference type="VEuPathDB" id="PlasmoDB:PfHB3_050005200"/>
<dbReference type="InterPro" id="IPR041480">
    <property type="entry name" value="CIDR1_gamma"/>
</dbReference>
<feature type="compositionally biased region" description="Acidic residues" evidence="1">
    <location>
        <begin position="1309"/>
        <end position="1338"/>
    </location>
</feature>
<dbReference type="VEuPathDB" id="PlasmoDB:PfNF135_120024600"/>
<dbReference type="Pfam" id="PF05424">
    <property type="entry name" value="Duffy_binding"/>
    <property type="match status" value="5"/>
</dbReference>
<dbReference type="FunFam" id="1.20.58.830:FF:000002">
    <property type="entry name" value="Erythrocyte membrane protein 1, PfEMP1"/>
    <property type="match status" value="1"/>
</dbReference>
<dbReference type="VEuPathDB" id="PlasmoDB:PfNF166_070016100"/>
<dbReference type="VEuPathDB" id="PlasmoDB:PF3D7_0400400"/>
<dbReference type="VEuPathDB" id="PlasmoDB:Pf7G8_080005400"/>
<dbReference type="VEuPathDB" id="PlasmoDB:PfKH01_040005800"/>
<dbReference type="VEuPathDB" id="PlasmoDB:PfTG01_000049200"/>
<dbReference type="VEuPathDB" id="PlasmoDB:PfKH02_060039000"/>
<dbReference type="VEuPathDB" id="PlasmoDB:PfGN01_120061500"/>
<evidence type="ECO:0000259" key="6">
    <source>
        <dbReference type="Pfam" id="PF18562"/>
    </source>
</evidence>
<dbReference type="VEuPathDB" id="PlasmoDB:Pf7G8-2_000005900"/>
<feature type="domain" description="Cysteine-rich interdomain region 1 gamma" evidence="6">
    <location>
        <begin position="1791"/>
        <end position="1840"/>
    </location>
</feature>
<feature type="domain" description="Cysteine-rich interdomain region 1 gamma" evidence="6">
    <location>
        <begin position="494"/>
        <end position="546"/>
    </location>
</feature>
<dbReference type="Gene3D" id="1.20.58.1930">
    <property type="match status" value="2"/>
</dbReference>
<dbReference type="VEuPathDB" id="PlasmoDB:PfSN01_130075300"/>
<feature type="compositionally biased region" description="Basic residues" evidence="1">
    <location>
        <begin position="1193"/>
        <end position="1211"/>
    </location>
</feature>
<sequence>MGAGQSTPSVPKDVKYESHKSARNVLENIARLIKEKATKDAKSHGKILKGNLKNAKFYHDFSTLRSIPRSPCYLDFAFHSNIWNGLKEYRHPCAGRNRNRFSYEGEAECRISKITGNKTEHGACAPYRRRHLCDYIFHQVKPVHIRNSHDLLGNLLVTAKYEGEAIVNSYTNSGTLNVCIGLARSFADIGDIIRGKDLYLGNGDYKEKVSNNLRAIFKKIYDALEDTVKETYKDDPNYYKLREHWWTVNRDQVWQAITCNAPYKAWYFMHSEDNTLLFSNYKCGHYEDAPPTNLDYVPQFLRWYDEWAEEFCRIRKIKIENIKKVCRDESNEIYCSGDGHDCTQTNLSHNQIFVDLDCPRCQDQCIKYNEWIVKKLEEFSKQKKKYDKEIGKSKTNSNKYYDKPFYETFGKKYKLVDSFIDTFKEGTNCSINSVEGKIDFEKLDVTFSPSSFCKTCPLYGVNCRKKHGKCIANNENVHKGKNGFNGQNNDDGKTTNIDIEMIDRRLQYMQKNLKTFFEKSCLLESVRNQKWTCKIFNKLDVCKINNFEKDIDIDEYITFKVLLERWLKDFLEGYNKSKRKIKVCTKNDDSCIKGCKDKCECVEKWLKKKVEEWRQITQYFNTHEHDKAYDIAYKVKSYFEQIVDYVKKHIDDFENLKTLEEYEDCNGDHCGRQKNRKKKDIVTILLNRLEDKMKNCKTQHEESNNQNCFKTLPNSSEDDDLDDEDDESDEEEEDQKARNNPCVTVGDDTRGSSGKIKSVRQVAKEMQREGSVRHDGDISKLKADAKLGQYSKKDVERTLNTECDISLQHSNRNTSRSSGPCTGKNEHRFEIGTEWKTGKDVKMTENEAYMPPRRQHMCTSNLEYLINGNHKEILKIENGKINHSFLGDVLLAAKKEAEFIKSKVTNNDNGSAICRAMKYSFADIGDIIRGKDLWDHRDFKNLERDLVTIFGKIKEGITDETIKEKYDSYKDNKHIQLRSDWWEANRDQIWKAMQCPPKKAIFPCRDNKDTVPLDDYIPQRLRWMTEWAEWFCKMQKKAYEQLERKCGECRSGKCETEKNCKECKAKCKEYKEKITPWKQQWEKMSKKYKQLYEQAKKDTNCSTLTKQDQDAVAFLKKLKNQNTANEIYSTAEGYVHQELPNMGCKEQIRFCEKKNGSTSSGKDSDKEYAFREKPHDHEKECNCQSRNREPPPRRRRGVLHRGVRRVLRRRPPPPAPRQSAGRSEDFEDPARVGPSPGTPDAGGARSDTYQPQPPRANPTAGGVARILQPLDKSTEISEDSEDEDGDEVEEEEEEEKEEVETVEENVRDDGEEEGEEEEEEEEDSNVDEEEPVEEEEQQKEEACNIVEKLFENKDQNKKYFDEACEQKYKDGKERYTQWKCTTNKTKNGGEDEVCIPPRRQKLYLNILKELKDQTPQDQLRTALIQCAAIETFFASHKFKKEKEREDKEKEKQGESYIILDNEEELSLAPDAELNSGIIPEEFKRQMFYTLADYRDIFFGKDIGNDIGEVEKKIKNIFPISAQSPDGLTRHQWWEKNAEAIWDAMVCALSYNTDTKQMNKDVKTKLTSPEKNNNYNKVTFKGGLNGNSTKLTDFVKRPTFFRWLEEWGEEFCRKRTDKLAHLKEECHGLNHSGNPKYCSGDGYHCNDNNLTHNNMFTRLNCGDCEKECTNYRKWIQKKVQEFDKHKNKYGNEIEKLKTDSSKNAHDKMFYELINEKNNYTCAEEFLASLNNCKNGEHDKNQTNKIDFNKPFETFSPSTYCKACPLNGVNCDGKNGCVTNREKNLTHQGGESTYIDILINDGATKETNKELQEKCKEYGLYKNLKKQKWKCQNINDIYKCQRQNPLNSEYYDDNIPFKILFERWLRDFVEGYNKSKERITRCTNDKTSCKQGCKGNCVCVEEWLKIKEEEWGKIKNYYKKYFEDDVEPIDSNIKGFFEQGTFSSDAEEAKKVVDEENKRDELWGCTGRDGCESKEEREKYGDFITNLISKLQKKIRNCKTQHETSGKTQPCDENTPHSDEEENFEDTPTTDDSQSPKFCPQPPPPPPPMTCVEKVAKELREEAEGKVSSIDDKLKGEGKKFNGDCNKVIKENGVKGDDLCKLDKTYEKSMGFLKQTCNNNGKERFKIAQNWNSKYIRKIGKVLYIPPRREHMCINHLKEIRQYTDKDSNSLLKKIQEAAQHEGDDIIRKLLEQKSCDEHRICDAMKYSFADLGDIIRGTDLLRDNGDQRRIQRRLINAFTKIYSNLERSKQTKYQKDITNLYELRSDWWDANRKEIWKAMTCNAPDDAKFLKKEENGSTTISSQVKCGHNSDPPDYDYIPQPFRWMQEWSEYYCKARINEIEKLQTECNECKTNASSCQEGDGKKCEKCKTKCKSFNDFVQQWQRQFNIQSQTYKELYDKAMKNNSDGTATPSNDKSVEGPRLPRRRGKPRAAQEDDSITIEFLKLVKHKCKDPNISEKYLDKANNCIQYTFAISSGGSGDNNYAFKNPPKEFEEACKCEPPDPLDQCPNNKENKGACKKLSIENACKNKDFNNDDDSWTSVDVKDSKGKNHGVLVPPRRRQLCIRNITLNLSTIRTKEDFKKNLIQSAYTEAYLLSKKYNVQEKAFSAMKYSFADYGDIVKGTDMLDTTSSRQINKRLTELLNASKNGPANVGSWWRKNKTHVWHAMVCGYQRGNDYKPINAIWCTVPSEDNNAYQFLRWFREWTESFCTRRKELYDIMVTKCEEAQCDDTTGRLNIVECTQACKEYENYILQKKQEYFGQKKKYDKDFKDLNDKKDAPYYFKYSTYLNKSDCLHDNFKDDNKWKNPYESLGNETLKGKCQCMKTTAKPVPAPDVPSPDKKEIPPVNPDETDTPLPPPVSPPLPSDEPFDPTILQTTIPFGIALALGSIAFLFMKKKPKSPVDLIRVLDIHKGDYGTPTSKSKNRYIPYRSGPYKGKTYIYMEGDSDSGHYYEDTTDITSSESEYEELDINDIYPYTSPKYKTLIEVVLEPSKGNGNTPSKGDGNTLGDDMVPTTNTFTDEEWNELKNDFISQYIQSRLPMDVPQYDVSTESPMNIGGNVLDDGINEKPFITSIHDRDLYTGEEISYNIHMSTNSMDDPKYVSNNVYSGIDLINDTLSGNQHIDIYDEVLKRKENELFGTKHPKRTSNNNVAKLTNSDPIMNQLDLFHTWLDRHRDMCNTWNTKEELLDKLNEQWNKDNNSGDIRSDNHVLNTDVSIQIDIDENKGKKEFRNMDTILDDIEDDIYYDVYDENPSVDDIPMDHNKVDVPKKVHVEMKILNNTSNGSLEPEF</sequence>
<feature type="region of interest" description="Disordered" evidence="1">
    <location>
        <begin position="1154"/>
        <end position="1343"/>
    </location>
</feature>
<dbReference type="FunFam" id="1.10.1900.40:FF:000001">
    <property type="entry name" value="Erythrocyte membrane protein 1"/>
    <property type="match status" value="1"/>
</dbReference>
<dbReference type="VEuPathDB" id="PlasmoDB:PfGA01_070036400"/>
<dbReference type="Pfam" id="PF18562">
    <property type="entry name" value="CIDR1_gamma"/>
    <property type="match status" value="2"/>
</dbReference>
<dbReference type="Pfam" id="PF03011">
    <property type="entry name" value="PFEMP"/>
    <property type="match status" value="2"/>
</dbReference>
<dbReference type="VEuPathDB" id="PlasmoDB:PfDd2_100045900"/>
<dbReference type="VEuPathDB" id="PlasmoDB:PfNF135_050038900"/>
<dbReference type="VEuPathDB" id="PlasmoDB:PfCD01_080005400"/>
<dbReference type="InterPro" id="IPR029210">
    <property type="entry name" value="PfEMP1_NTS"/>
</dbReference>
<evidence type="ECO:0000259" key="7">
    <source>
        <dbReference type="Pfam" id="PF22672"/>
    </source>
</evidence>
<feature type="region of interest" description="Disordered" evidence="1">
    <location>
        <begin position="2827"/>
        <end position="2864"/>
    </location>
</feature>
<dbReference type="VEuPathDB" id="PlasmoDB:PfGA01_050037300"/>
<feature type="compositionally biased region" description="Pro residues" evidence="1">
    <location>
        <begin position="2037"/>
        <end position="2047"/>
    </location>
</feature>
<feature type="compositionally biased region" description="Basic and acidic residues" evidence="1">
    <location>
        <begin position="1162"/>
        <end position="1192"/>
    </location>
</feature>
<feature type="domain" description="Plasmodium falciparum erythrocyte membrane protein 1 acidic terminal segment" evidence="4">
    <location>
        <begin position="2876"/>
        <end position="3282"/>
    </location>
</feature>
<evidence type="ECO:0000256" key="1">
    <source>
        <dbReference type="SAM" id="MobiDB-lite"/>
    </source>
</evidence>